<accession>A0A9D4GYL6</accession>
<dbReference type="AlphaFoldDB" id="A0A9D4GYL6"/>
<reference evidence="1" key="2">
    <citation type="submission" date="2020-11" db="EMBL/GenBank/DDBJ databases">
        <authorList>
            <person name="McCartney M.A."/>
            <person name="Auch B."/>
            <person name="Kono T."/>
            <person name="Mallez S."/>
            <person name="Becker A."/>
            <person name="Gohl D.M."/>
            <person name="Silverstein K.A.T."/>
            <person name="Koren S."/>
            <person name="Bechman K.B."/>
            <person name="Herman A."/>
            <person name="Abrahante J.E."/>
            <person name="Garbe J."/>
        </authorList>
    </citation>
    <scope>NUCLEOTIDE SEQUENCE</scope>
    <source>
        <strain evidence="1">Duluth1</strain>
        <tissue evidence="1">Whole animal</tissue>
    </source>
</reference>
<sequence length="51" mass="5688">MKFRRSLQDVRVKRGADVVADHHLLVARLNLKLKKSLTGGPVNENGTTLPH</sequence>
<comment type="caution">
    <text evidence="1">The sequence shown here is derived from an EMBL/GenBank/DDBJ whole genome shotgun (WGS) entry which is preliminary data.</text>
</comment>
<protein>
    <submittedName>
        <fullName evidence="1">Uncharacterized protein</fullName>
    </submittedName>
</protein>
<evidence type="ECO:0000313" key="2">
    <source>
        <dbReference type="Proteomes" id="UP000828390"/>
    </source>
</evidence>
<organism evidence="1 2">
    <name type="scientific">Dreissena polymorpha</name>
    <name type="common">Zebra mussel</name>
    <name type="synonym">Mytilus polymorpha</name>
    <dbReference type="NCBI Taxonomy" id="45954"/>
    <lineage>
        <taxon>Eukaryota</taxon>
        <taxon>Metazoa</taxon>
        <taxon>Spiralia</taxon>
        <taxon>Lophotrochozoa</taxon>
        <taxon>Mollusca</taxon>
        <taxon>Bivalvia</taxon>
        <taxon>Autobranchia</taxon>
        <taxon>Heteroconchia</taxon>
        <taxon>Euheterodonta</taxon>
        <taxon>Imparidentia</taxon>
        <taxon>Neoheterodontei</taxon>
        <taxon>Myida</taxon>
        <taxon>Dreissenoidea</taxon>
        <taxon>Dreissenidae</taxon>
        <taxon>Dreissena</taxon>
    </lineage>
</organism>
<reference evidence="1" key="1">
    <citation type="journal article" date="2019" name="bioRxiv">
        <title>The Genome of the Zebra Mussel, Dreissena polymorpha: A Resource for Invasive Species Research.</title>
        <authorList>
            <person name="McCartney M.A."/>
            <person name="Auch B."/>
            <person name="Kono T."/>
            <person name="Mallez S."/>
            <person name="Zhang Y."/>
            <person name="Obille A."/>
            <person name="Becker A."/>
            <person name="Abrahante J.E."/>
            <person name="Garbe J."/>
            <person name="Badalamenti J.P."/>
            <person name="Herman A."/>
            <person name="Mangelson H."/>
            <person name="Liachko I."/>
            <person name="Sullivan S."/>
            <person name="Sone E.D."/>
            <person name="Koren S."/>
            <person name="Silverstein K.A.T."/>
            <person name="Beckman K.B."/>
            <person name="Gohl D.M."/>
        </authorList>
    </citation>
    <scope>NUCLEOTIDE SEQUENCE</scope>
    <source>
        <strain evidence="1">Duluth1</strain>
        <tissue evidence="1">Whole animal</tissue>
    </source>
</reference>
<gene>
    <name evidence="1" type="ORF">DPMN_127111</name>
</gene>
<evidence type="ECO:0000313" key="1">
    <source>
        <dbReference type="EMBL" id="KAH3825237.1"/>
    </source>
</evidence>
<dbReference type="EMBL" id="JAIWYP010000005">
    <property type="protein sequence ID" value="KAH3825237.1"/>
    <property type="molecule type" value="Genomic_DNA"/>
</dbReference>
<dbReference type="Proteomes" id="UP000828390">
    <property type="component" value="Unassembled WGS sequence"/>
</dbReference>
<keyword evidence="2" id="KW-1185">Reference proteome</keyword>
<proteinExistence type="predicted"/>
<name>A0A9D4GYL6_DREPO</name>